<evidence type="ECO:0000313" key="1">
    <source>
        <dbReference type="EMBL" id="CCO23558.1"/>
    </source>
</evidence>
<name>L0R9V1_9BACT</name>
<dbReference type="EMBL" id="FO203522">
    <property type="protein sequence ID" value="CCO23558.1"/>
    <property type="molecule type" value="Genomic_DNA"/>
</dbReference>
<dbReference type="Proteomes" id="UP000010808">
    <property type="component" value="Chromosome"/>
</dbReference>
<accession>L0R9V1</accession>
<sequence length="39" mass="4321">MNNLPHKENGKLCNQSKFPVFFDTVSNAALGRNEKNVSA</sequence>
<keyword evidence="2" id="KW-1185">Reference proteome</keyword>
<dbReference type="STRING" id="1121451.DESAM_21277"/>
<dbReference type="PATRIC" id="fig|1121451.3.peg.1527"/>
<organism evidence="1 2">
    <name type="scientific">Maridesulfovibrio hydrothermalis AM13 = DSM 14728</name>
    <dbReference type="NCBI Taxonomy" id="1121451"/>
    <lineage>
        <taxon>Bacteria</taxon>
        <taxon>Pseudomonadati</taxon>
        <taxon>Thermodesulfobacteriota</taxon>
        <taxon>Desulfovibrionia</taxon>
        <taxon>Desulfovibrionales</taxon>
        <taxon>Desulfovibrionaceae</taxon>
        <taxon>Maridesulfovibrio</taxon>
    </lineage>
</organism>
<gene>
    <name evidence="1" type="ORF">DESAM_21277</name>
</gene>
<dbReference type="HOGENOM" id="CLU_3308501_0_0_7"/>
<proteinExistence type="predicted"/>
<reference evidence="1 2" key="1">
    <citation type="submission" date="2012-10" db="EMBL/GenBank/DDBJ databases">
        <authorList>
            <person name="Genoscope - CEA"/>
        </authorList>
    </citation>
    <scope>NUCLEOTIDE SEQUENCE [LARGE SCALE GENOMIC DNA]</scope>
    <source>
        <strain evidence="2">AM13 / DSM 14728</strain>
    </source>
</reference>
<dbReference type="KEGG" id="dhy:DESAM_21277"/>
<dbReference type="AlphaFoldDB" id="L0R9V1"/>
<protein>
    <submittedName>
        <fullName evidence="1">Uncharacterized protein</fullName>
    </submittedName>
</protein>
<evidence type="ECO:0000313" key="2">
    <source>
        <dbReference type="Proteomes" id="UP000010808"/>
    </source>
</evidence>